<dbReference type="HOGENOM" id="CLU_033323_9_5_9"/>
<dbReference type="AlphaFoldDB" id="S0NXD2"/>
<dbReference type="OrthoDB" id="9782128at2"/>
<dbReference type="RefSeq" id="WP_016175119.1">
    <property type="nucleotide sequence ID" value="NZ_KE136389.1"/>
</dbReference>
<dbReference type="InterPro" id="IPR013078">
    <property type="entry name" value="His_Pase_superF_clade-1"/>
</dbReference>
<name>S0NXD2_9ENTE</name>
<keyword evidence="4" id="KW-1185">Reference proteome</keyword>
<dbReference type="PANTHER" id="PTHR48100">
    <property type="entry name" value="BROAD-SPECIFICITY PHOSPHATASE YOR283W-RELATED"/>
    <property type="match status" value="1"/>
</dbReference>
<feature type="binding site" evidence="2">
    <location>
        <position position="61"/>
    </location>
    <ligand>
        <name>substrate</name>
    </ligand>
</feature>
<organism evidence="3 4">
    <name type="scientific">Enterococcus saccharolyticus subsp. saccharolyticus ATCC 43076</name>
    <dbReference type="NCBI Taxonomy" id="1139996"/>
    <lineage>
        <taxon>Bacteria</taxon>
        <taxon>Bacillati</taxon>
        <taxon>Bacillota</taxon>
        <taxon>Bacilli</taxon>
        <taxon>Lactobacillales</taxon>
        <taxon>Enterococcaceae</taxon>
        <taxon>Enterococcus</taxon>
    </lineage>
</organism>
<sequence length="201" mass="23154">MKKIITIQHTESVHHNNGMIGSLTDWELSERGHQQAQRLANRLAQTINSEKWKIYTSDLKRAYQTAEYLAKELDLSLQLQPELRERDLGEAVGKSVEWFKERLTPEKTVYDRLISTAESRSDKWKRLTPLVKAINESHENNIVLVSHGDCLSIFYAIWLGLSVEDLTKINLYGEPGGVSFLYDDGQKKSIRRLSDMSFVMD</sequence>
<dbReference type="InterPro" id="IPR029033">
    <property type="entry name" value="His_PPase_superfam"/>
</dbReference>
<dbReference type="GO" id="GO:0005737">
    <property type="term" value="C:cytoplasm"/>
    <property type="evidence" value="ECO:0007669"/>
    <property type="project" value="TreeGrafter"/>
</dbReference>
<dbReference type="Pfam" id="PF00300">
    <property type="entry name" value="His_Phos_1"/>
    <property type="match status" value="1"/>
</dbReference>
<dbReference type="SUPFAM" id="SSF53254">
    <property type="entry name" value="Phosphoglycerate mutase-like"/>
    <property type="match status" value="1"/>
</dbReference>
<accession>S0NXD2</accession>
<dbReference type="STRING" id="41997.RV16_GL000246"/>
<dbReference type="GO" id="GO:0016791">
    <property type="term" value="F:phosphatase activity"/>
    <property type="evidence" value="ECO:0007669"/>
    <property type="project" value="TreeGrafter"/>
</dbReference>
<dbReference type="InterPro" id="IPR050275">
    <property type="entry name" value="PGM_Phosphatase"/>
</dbReference>
<protein>
    <recommendedName>
        <fullName evidence="5">Phosphoglycerate mutase</fullName>
    </recommendedName>
</protein>
<dbReference type="EMBL" id="AHYT01000004">
    <property type="protein sequence ID" value="EOT29370.1"/>
    <property type="molecule type" value="Genomic_DNA"/>
</dbReference>
<reference evidence="3 4" key="1">
    <citation type="submission" date="2013-03" db="EMBL/GenBank/DDBJ databases">
        <title>The Genome Sequence of Enterococcus saccharolyticus ATCC_43076 (Illumina only assembly).</title>
        <authorList>
            <consortium name="The Broad Institute Genomics Platform"/>
            <consortium name="The Broad Institute Genome Sequencing Center for Infectious Disease"/>
            <person name="Earl A."/>
            <person name="Russ C."/>
            <person name="Gilmore M."/>
            <person name="Surin D."/>
            <person name="Walker B."/>
            <person name="Young S."/>
            <person name="Zeng Q."/>
            <person name="Gargeya S."/>
            <person name="Fitzgerald M."/>
            <person name="Haas B."/>
            <person name="Abouelleil A."/>
            <person name="Allen A.W."/>
            <person name="Alvarado L."/>
            <person name="Arachchi H.M."/>
            <person name="Berlin A.M."/>
            <person name="Chapman S.B."/>
            <person name="Gainer-Dewar J."/>
            <person name="Goldberg J."/>
            <person name="Griggs A."/>
            <person name="Gujja S."/>
            <person name="Hansen M."/>
            <person name="Howarth C."/>
            <person name="Imamovic A."/>
            <person name="Ireland A."/>
            <person name="Larimer J."/>
            <person name="McCowan C."/>
            <person name="Murphy C."/>
            <person name="Pearson M."/>
            <person name="Poon T.W."/>
            <person name="Priest M."/>
            <person name="Roberts A."/>
            <person name="Saif S."/>
            <person name="Shea T."/>
            <person name="Sisk P."/>
            <person name="Sykes S."/>
            <person name="Wortman J."/>
            <person name="Nusbaum C."/>
            <person name="Birren B."/>
        </authorList>
    </citation>
    <scope>NUCLEOTIDE SEQUENCE [LARGE SCALE GENOMIC DNA]</scope>
    <source>
        <strain evidence="3 4">ATCC 43076</strain>
    </source>
</reference>
<evidence type="ECO:0000313" key="4">
    <source>
        <dbReference type="Proteomes" id="UP000014136"/>
    </source>
</evidence>
<feature type="active site" description="Proton donor/acceptor" evidence="1">
    <location>
        <position position="85"/>
    </location>
</feature>
<evidence type="ECO:0000256" key="1">
    <source>
        <dbReference type="PIRSR" id="PIRSR613078-1"/>
    </source>
</evidence>
<proteinExistence type="predicted"/>
<dbReference type="PATRIC" id="fig|1139996.3.peg.1305"/>
<dbReference type="PANTHER" id="PTHR48100:SF1">
    <property type="entry name" value="HISTIDINE PHOSPHATASE FAMILY PROTEIN-RELATED"/>
    <property type="match status" value="1"/>
</dbReference>
<dbReference type="eggNOG" id="COG0406">
    <property type="taxonomic scope" value="Bacteria"/>
</dbReference>
<dbReference type="Proteomes" id="UP000014136">
    <property type="component" value="Unassembled WGS sequence"/>
</dbReference>
<evidence type="ECO:0000313" key="3">
    <source>
        <dbReference type="EMBL" id="EOT29370.1"/>
    </source>
</evidence>
<evidence type="ECO:0000256" key="2">
    <source>
        <dbReference type="PIRSR" id="PIRSR613078-2"/>
    </source>
</evidence>
<dbReference type="PIRSF" id="PIRSF000709">
    <property type="entry name" value="6PFK_2-Ptase"/>
    <property type="match status" value="1"/>
</dbReference>
<dbReference type="Gene3D" id="3.40.50.1240">
    <property type="entry name" value="Phosphoglycerate mutase-like"/>
    <property type="match status" value="1"/>
</dbReference>
<comment type="caution">
    <text evidence="3">The sequence shown here is derived from an EMBL/GenBank/DDBJ whole genome shotgun (WGS) entry which is preliminary data.</text>
</comment>
<dbReference type="SMART" id="SM00855">
    <property type="entry name" value="PGAM"/>
    <property type="match status" value="1"/>
</dbReference>
<dbReference type="CDD" id="cd07067">
    <property type="entry name" value="HP_PGM_like"/>
    <property type="match status" value="1"/>
</dbReference>
<feature type="active site" description="Tele-phosphohistidine intermediate" evidence="1">
    <location>
        <position position="9"/>
    </location>
</feature>
<evidence type="ECO:0008006" key="5">
    <source>
        <dbReference type="Google" id="ProtNLM"/>
    </source>
</evidence>
<gene>
    <name evidence="3" type="ORF">OMQ_01322</name>
</gene>